<dbReference type="AlphaFoldDB" id="A0AAV0AKE8"/>
<evidence type="ECO:0000313" key="6">
    <source>
        <dbReference type="EMBL" id="CAH7669012.1"/>
    </source>
</evidence>
<dbReference type="GO" id="GO:0005886">
    <property type="term" value="C:plasma membrane"/>
    <property type="evidence" value="ECO:0007669"/>
    <property type="project" value="TreeGrafter"/>
</dbReference>
<dbReference type="GO" id="GO:0007189">
    <property type="term" value="P:adenylate cyclase-activating G protein-coupled receptor signaling pathway"/>
    <property type="evidence" value="ECO:0007669"/>
    <property type="project" value="TreeGrafter"/>
</dbReference>
<dbReference type="EMBL" id="CALTRL010000634">
    <property type="protein sequence ID" value="CAH7669012.1"/>
    <property type="molecule type" value="Genomic_DNA"/>
</dbReference>
<feature type="transmembrane region" description="Helical" evidence="5">
    <location>
        <begin position="245"/>
        <end position="265"/>
    </location>
</feature>
<proteinExistence type="predicted"/>
<evidence type="ECO:0000256" key="5">
    <source>
        <dbReference type="SAM" id="Phobius"/>
    </source>
</evidence>
<evidence type="ECO:0000256" key="2">
    <source>
        <dbReference type="ARBA" id="ARBA00022692"/>
    </source>
</evidence>
<dbReference type="Gene3D" id="1.20.1070.10">
    <property type="entry name" value="Rhodopsin 7-helix transmembrane proteins"/>
    <property type="match status" value="1"/>
</dbReference>
<keyword evidence="2 5" id="KW-0812">Transmembrane</keyword>
<feature type="transmembrane region" description="Helical" evidence="5">
    <location>
        <begin position="115"/>
        <end position="138"/>
    </location>
</feature>
<comment type="caution">
    <text evidence="6">The sequence shown here is derived from an EMBL/GenBank/DDBJ whole genome shotgun (WGS) entry which is preliminary data.</text>
</comment>
<dbReference type="CDD" id="cd00637">
    <property type="entry name" value="7tm_classA_rhodopsin-like"/>
    <property type="match status" value="1"/>
</dbReference>
<gene>
    <name evidence="6" type="ORF">PPACK8108_LOCUS3571</name>
</gene>
<dbReference type="PANTHER" id="PTHR23112">
    <property type="entry name" value="G PROTEIN-COUPLED RECEPTOR 157-RELATED"/>
    <property type="match status" value="1"/>
</dbReference>
<evidence type="ECO:0000256" key="4">
    <source>
        <dbReference type="ARBA" id="ARBA00023136"/>
    </source>
</evidence>
<evidence type="ECO:0008006" key="8">
    <source>
        <dbReference type="Google" id="ProtNLM"/>
    </source>
</evidence>
<dbReference type="Pfam" id="PF00001">
    <property type="entry name" value="7tm_1"/>
    <property type="match status" value="1"/>
</dbReference>
<feature type="non-terminal residue" evidence="6">
    <location>
        <position position="1"/>
    </location>
</feature>
<dbReference type="InterPro" id="IPR000276">
    <property type="entry name" value="GPCR_Rhodpsn"/>
</dbReference>
<dbReference type="PANTHER" id="PTHR23112:SF37">
    <property type="entry name" value="G PROTEIN-COUPLED RECEPTOR GPR1"/>
    <property type="match status" value="1"/>
</dbReference>
<feature type="transmembrane region" description="Helical" evidence="5">
    <location>
        <begin position="6"/>
        <end position="25"/>
    </location>
</feature>
<feature type="transmembrane region" description="Helical" evidence="5">
    <location>
        <begin position="277"/>
        <end position="296"/>
    </location>
</feature>
<dbReference type="Proteomes" id="UP001153365">
    <property type="component" value="Unassembled WGS sequence"/>
</dbReference>
<name>A0AAV0AKE8_PHAPC</name>
<dbReference type="SUPFAM" id="SSF81321">
    <property type="entry name" value="Family A G protein-coupled receptor-like"/>
    <property type="match status" value="1"/>
</dbReference>
<dbReference type="GO" id="GO:0004930">
    <property type="term" value="F:G protein-coupled receptor activity"/>
    <property type="evidence" value="ECO:0007669"/>
    <property type="project" value="InterPro"/>
</dbReference>
<reference evidence="6" key="1">
    <citation type="submission" date="2022-06" db="EMBL/GenBank/DDBJ databases">
        <authorList>
            <consortium name="SYNGENTA / RWTH Aachen University"/>
        </authorList>
    </citation>
    <scope>NUCLEOTIDE SEQUENCE</scope>
</reference>
<evidence type="ECO:0000256" key="1">
    <source>
        <dbReference type="ARBA" id="ARBA00004141"/>
    </source>
</evidence>
<evidence type="ECO:0000256" key="3">
    <source>
        <dbReference type="ARBA" id="ARBA00022989"/>
    </source>
</evidence>
<protein>
    <recommendedName>
        <fullName evidence="8">G-protein coupled receptors family 1 profile domain-containing protein</fullName>
    </recommendedName>
</protein>
<feature type="transmembrane region" description="Helical" evidence="5">
    <location>
        <begin position="80"/>
        <end position="103"/>
    </location>
</feature>
<sequence>VSLFACLIFLLYIAILSFFSRHHNWANARLAFMQTSFGPLFIHLILADLIQATALVQNFFEITRRFTPTPTLICTSQGVLVQFSALASALFIFLISIETFVILSNGPTLNWVRKCATAGVWVLSASFSCLGLLTFSGIDLQAFYTWSGAWCWIGNGYGTYRIVFHHIWIWFSATGVTSLYCILFWKIRTHYKGEGHILNRSSIVLPPPDSPTSTVSFGTGDSNLSSSSRCQRVRKRGLRTVSRTMLIYPVTFLIYSIPLTILNMLEDDRNKFKNLTVTVVFSTIFAFRGLIDLFVYGMTRNVFILRTLPPTDDDSSSSLSSVCSTASKKLHPSNWSEKNRFPVERKISFTHLETPHGLQSDEEKL</sequence>
<evidence type="ECO:0000313" key="7">
    <source>
        <dbReference type="Proteomes" id="UP001153365"/>
    </source>
</evidence>
<keyword evidence="4 5" id="KW-0472">Membrane</keyword>
<feature type="transmembrane region" description="Helical" evidence="5">
    <location>
        <begin position="167"/>
        <end position="185"/>
    </location>
</feature>
<keyword evidence="3 5" id="KW-1133">Transmembrane helix</keyword>
<keyword evidence="7" id="KW-1185">Reference proteome</keyword>
<feature type="transmembrane region" description="Helical" evidence="5">
    <location>
        <begin position="37"/>
        <end position="60"/>
    </location>
</feature>
<organism evidence="6 7">
    <name type="scientific">Phakopsora pachyrhizi</name>
    <name type="common">Asian soybean rust disease fungus</name>
    <dbReference type="NCBI Taxonomy" id="170000"/>
    <lineage>
        <taxon>Eukaryota</taxon>
        <taxon>Fungi</taxon>
        <taxon>Dikarya</taxon>
        <taxon>Basidiomycota</taxon>
        <taxon>Pucciniomycotina</taxon>
        <taxon>Pucciniomycetes</taxon>
        <taxon>Pucciniales</taxon>
        <taxon>Phakopsoraceae</taxon>
        <taxon>Phakopsora</taxon>
    </lineage>
</organism>
<accession>A0AAV0AKE8</accession>
<comment type="subcellular location">
    <subcellularLocation>
        <location evidence="1">Membrane</location>
        <topology evidence="1">Multi-pass membrane protein</topology>
    </subcellularLocation>
</comment>